<dbReference type="Pfam" id="PF04548">
    <property type="entry name" value="AIG1"/>
    <property type="match status" value="1"/>
</dbReference>
<dbReference type="InterPro" id="IPR027417">
    <property type="entry name" value="P-loop_NTPase"/>
</dbReference>
<dbReference type="PROSITE" id="PS00675">
    <property type="entry name" value="SIGMA54_INTERACT_1"/>
    <property type="match status" value="1"/>
</dbReference>
<keyword evidence="2" id="KW-0547">Nucleotide-binding</keyword>
<comment type="caution">
    <text evidence="6">The sequence shown here is derived from an EMBL/GenBank/DDBJ whole genome shotgun (WGS) entry which is preliminary data.</text>
</comment>
<feature type="signal peptide" evidence="4">
    <location>
        <begin position="1"/>
        <end position="15"/>
    </location>
</feature>
<evidence type="ECO:0000256" key="2">
    <source>
        <dbReference type="ARBA" id="ARBA00022741"/>
    </source>
</evidence>
<feature type="chain" id="PRO_5038385933" description="AIG1-type G domain-containing protein" evidence="4">
    <location>
        <begin position="16"/>
        <end position="625"/>
    </location>
</feature>
<feature type="coiled-coil region" evidence="3">
    <location>
        <begin position="403"/>
        <end position="430"/>
    </location>
</feature>
<evidence type="ECO:0000313" key="7">
    <source>
        <dbReference type="Proteomes" id="UP000824219"/>
    </source>
</evidence>
<keyword evidence="4" id="KW-0732">Signal</keyword>
<dbReference type="PANTHER" id="PTHR32046">
    <property type="entry name" value="G DOMAIN-CONTAINING PROTEIN"/>
    <property type="match status" value="1"/>
</dbReference>
<dbReference type="Gene3D" id="3.40.50.300">
    <property type="entry name" value="P-loop containing nucleotide triphosphate hydrolases"/>
    <property type="match status" value="1"/>
</dbReference>
<proteinExistence type="inferred from homology"/>
<dbReference type="InterPro" id="IPR025662">
    <property type="entry name" value="Sigma_54_int_dom_ATP-bd_1"/>
</dbReference>
<keyword evidence="7" id="KW-1185">Reference proteome</keyword>
<keyword evidence="3" id="KW-0175">Coiled coil</keyword>
<dbReference type="GO" id="GO:0005525">
    <property type="term" value="F:GTP binding"/>
    <property type="evidence" value="ECO:0007669"/>
    <property type="project" value="InterPro"/>
</dbReference>
<accession>A0A9D3SSV8</accession>
<dbReference type="PANTHER" id="PTHR32046:SF11">
    <property type="entry name" value="IMMUNE-ASSOCIATED NUCLEOTIDE-BINDING PROTEIN 10-LIKE"/>
    <property type="match status" value="1"/>
</dbReference>
<evidence type="ECO:0000256" key="3">
    <source>
        <dbReference type="SAM" id="Coils"/>
    </source>
</evidence>
<evidence type="ECO:0000256" key="1">
    <source>
        <dbReference type="ARBA" id="ARBA00008535"/>
    </source>
</evidence>
<name>A0A9D3SSV8_9TELE</name>
<gene>
    <name evidence="6" type="ORF">KOW79_000145</name>
</gene>
<dbReference type="EMBL" id="JAHKSW010000001">
    <property type="protein sequence ID" value="KAG7335452.1"/>
    <property type="molecule type" value="Genomic_DNA"/>
</dbReference>
<sequence>MGFLKLLFIAFSAAADFFRSLVALSNPAHFSFFSELNKRLIQQKVQLKVRRPAEPSVFLLPTTFALSCYCVLPETDSVIKTLIYFSISDTSNQTTIMAHFPCSSQRNEDTEKQLNEIRRTSRSIDGFITRYILNTRTVFDGESVKRAAFGEKQKNKPHKTILIVGETGTGKSTLTNSMVNYMLGVESEDRIWCEIIETKEKQSVSQTHAVTVYDVFTEHCPFSLTVIDTPGFGSTEGKKEDLSVAESLLELFKSTDGVHELDAVCLVVTSSTVRLTDRQHYIFNAVLSLFGRDVEKNIVLFITHAAKKPTNAIKAIKESKVPCALTDKGDPVYFRFDNSHCEDFDDDEISDDYQASWNQLNTTMENFQTFLQEIKPINLKITEAVLKKRKQLTASIFNIQDKIKLTELKQKELEQTKEALQKHEKEKRDNNNFEYEVDEAYKQKVPLEYRWWHFGQKEATCCRLCEENCHYPGCWWVRNLSWCSVMNSSGKCTVCTGKCHYTKHIKEGKIYVPKTRRVKKTMEDLKKKYETKSGEKKSLMSGIENDMRELEKEQIRLVNECYQCVVLMEDIALKSDSVFTLQHLDFLIEKVKETGNTDQVQKLEEMKKRMEENSAKAFSVFKSMQ</sequence>
<evidence type="ECO:0000313" key="6">
    <source>
        <dbReference type="EMBL" id="KAG7335452.1"/>
    </source>
</evidence>
<dbReference type="AlphaFoldDB" id="A0A9D3SSV8"/>
<comment type="similarity">
    <text evidence="1">Belongs to the TRAFAC class TrmE-Era-EngA-EngB-Septin-like GTPase superfamily. AIG1/Toc34/Toc159-like paraseptin GTPase family. IAN subfamily.</text>
</comment>
<dbReference type="SUPFAM" id="SSF52540">
    <property type="entry name" value="P-loop containing nucleoside triphosphate hydrolases"/>
    <property type="match status" value="1"/>
</dbReference>
<dbReference type="InterPro" id="IPR006703">
    <property type="entry name" value="G_AIG1"/>
</dbReference>
<dbReference type="OrthoDB" id="8954335at2759"/>
<organism evidence="6 7">
    <name type="scientific">Hemibagrus wyckioides</name>
    <dbReference type="NCBI Taxonomy" id="337641"/>
    <lineage>
        <taxon>Eukaryota</taxon>
        <taxon>Metazoa</taxon>
        <taxon>Chordata</taxon>
        <taxon>Craniata</taxon>
        <taxon>Vertebrata</taxon>
        <taxon>Euteleostomi</taxon>
        <taxon>Actinopterygii</taxon>
        <taxon>Neopterygii</taxon>
        <taxon>Teleostei</taxon>
        <taxon>Ostariophysi</taxon>
        <taxon>Siluriformes</taxon>
        <taxon>Bagridae</taxon>
        <taxon>Hemibagrus</taxon>
    </lineage>
</organism>
<evidence type="ECO:0000259" key="5">
    <source>
        <dbReference type="Pfam" id="PF04548"/>
    </source>
</evidence>
<protein>
    <recommendedName>
        <fullName evidence="5">AIG1-type G domain-containing protein</fullName>
    </recommendedName>
</protein>
<dbReference type="Proteomes" id="UP000824219">
    <property type="component" value="Linkage Group LG01"/>
</dbReference>
<feature type="domain" description="AIG1-type G" evidence="5">
    <location>
        <begin position="159"/>
        <end position="325"/>
    </location>
</feature>
<reference evidence="6 7" key="1">
    <citation type="submission" date="2021-06" db="EMBL/GenBank/DDBJ databases">
        <title>Chromosome-level genome assembly of the red-tail catfish (Hemibagrus wyckioides).</title>
        <authorList>
            <person name="Shao F."/>
        </authorList>
    </citation>
    <scope>NUCLEOTIDE SEQUENCE [LARGE SCALE GENOMIC DNA]</scope>
    <source>
        <strain evidence="6">EC202008001</strain>
        <tissue evidence="6">Blood</tissue>
    </source>
</reference>
<evidence type="ECO:0000256" key="4">
    <source>
        <dbReference type="SAM" id="SignalP"/>
    </source>
</evidence>